<evidence type="ECO:0000313" key="2">
    <source>
        <dbReference type="EMBL" id="EET85263.1"/>
    </source>
</evidence>
<feature type="transmembrane region" description="Helical" evidence="1">
    <location>
        <begin position="12"/>
        <end position="33"/>
    </location>
</feature>
<keyword evidence="3" id="KW-1185">Reference proteome</keyword>
<dbReference type="Proteomes" id="UP000004198">
    <property type="component" value="Unassembled WGS sequence"/>
</dbReference>
<proteinExistence type="predicted"/>
<dbReference type="AlphaFoldDB" id="C6PZR3"/>
<reference evidence="2 3" key="1">
    <citation type="submission" date="2009-06" db="EMBL/GenBank/DDBJ databases">
        <title>The draft genome of Clostridium carboxidivorans P7.</title>
        <authorList>
            <consortium name="US DOE Joint Genome Institute (JGI-PGF)"/>
            <person name="Lucas S."/>
            <person name="Copeland A."/>
            <person name="Lapidus A."/>
            <person name="Glavina del Rio T."/>
            <person name="Tice H."/>
            <person name="Bruce D."/>
            <person name="Goodwin L."/>
            <person name="Pitluck S."/>
            <person name="Larimer F."/>
            <person name="Land M.L."/>
            <person name="Hauser L."/>
            <person name="Hemme C.L."/>
        </authorList>
    </citation>
    <scope>NUCLEOTIDE SEQUENCE [LARGE SCALE GENOMIC DNA]</scope>
    <source>
        <strain evidence="2 3">P7</strain>
    </source>
</reference>
<gene>
    <name evidence="2" type="ORF">CcarbDRAFT_4280</name>
</gene>
<dbReference type="EMBL" id="ACVI01000099">
    <property type="protein sequence ID" value="EET85263.1"/>
    <property type="molecule type" value="Genomic_DNA"/>
</dbReference>
<name>C6PZR3_9CLOT</name>
<keyword evidence="1" id="KW-0812">Transmembrane</keyword>
<evidence type="ECO:0000313" key="3">
    <source>
        <dbReference type="Proteomes" id="UP000004198"/>
    </source>
</evidence>
<sequence>MNRNKKINLKEVLKQIVFYAIIIVVTGVFVLFFY</sequence>
<keyword evidence="1" id="KW-1133">Transmembrane helix</keyword>
<accession>C6PZR3</accession>
<protein>
    <submittedName>
        <fullName evidence="2">Uncharacterized protein</fullName>
    </submittedName>
</protein>
<keyword evidence="1" id="KW-0472">Membrane</keyword>
<organism evidence="2 3">
    <name type="scientific">Clostridium carboxidivorans P7</name>
    <dbReference type="NCBI Taxonomy" id="536227"/>
    <lineage>
        <taxon>Bacteria</taxon>
        <taxon>Bacillati</taxon>
        <taxon>Bacillota</taxon>
        <taxon>Clostridia</taxon>
        <taxon>Eubacteriales</taxon>
        <taxon>Clostridiaceae</taxon>
        <taxon>Clostridium</taxon>
    </lineage>
</organism>
<comment type="caution">
    <text evidence="2">The sequence shown here is derived from an EMBL/GenBank/DDBJ whole genome shotgun (WGS) entry which is preliminary data.</text>
</comment>
<evidence type="ECO:0000256" key="1">
    <source>
        <dbReference type="SAM" id="Phobius"/>
    </source>
</evidence>